<dbReference type="Pfam" id="PF01661">
    <property type="entry name" value="Macro"/>
    <property type="match status" value="1"/>
</dbReference>
<keyword evidence="3" id="KW-1185">Reference proteome</keyword>
<evidence type="ECO:0000259" key="1">
    <source>
        <dbReference type="Pfam" id="PF01661"/>
    </source>
</evidence>
<gene>
    <name evidence="2" type="ORF">ERUC_LOCUS29446</name>
</gene>
<evidence type="ECO:0000313" key="2">
    <source>
        <dbReference type="EMBL" id="CAH8363690.1"/>
    </source>
</evidence>
<dbReference type="Proteomes" id="UP001642260">
    <property type="component" value="Unassembled WGS sequence"/>
</dbReference>
<proteinExistence type="predicted"/>
<dbReference type="InterPro" id="IPR043472">
    <property type="entry name" value="Macro_dom-like"/>
</dbReference>
<sequence>MFFGFLFRRVIHTVGPKYAVKYHTAAENALSHCYISCLELLIDNGLQRCVKKLLPLYFPRDEHEEEVAISKPPADVGDENGSTIIDEHKIRIQALPDKPPVRYFPALVERSATNLALVRRNSKHLDSYLDPTFMSLIKDPDVKRKEQWEKNAQSQSGFSFVKVLGFGDLRGPPLSPAEEYLLHSRGHSYKKNKMRITPNTATVQDLFAHKE</sequence>
<evidence type="ECO:0000313" key="3">
    <source>
        <dbReference type="Proteomes" id="UP001642260"/>
    </source>
</evidence>
<name>A0ABC8L4L8_ERUVS</name>
<feature type="domain" description="Macro" evidence="1">
    <location>
        <begin position="7"/>
        <end position="47"/>
    </location>
</feature>
<protein>
    <recommendedName>
        <fullName evidence="1">Macro domain-containing protein</fullName>
    </recommendedName>
</protein>
<accession>A0ABC8L4L8</accession>
<dbReference type="PANTHER" id="PTHR11106">
    <property type="entry name" value="GANGLIOSIDE INDUCED DIFFERENTIATION ASSOCIATED PROTEIN 2-RELATED"/>
    <property type="match status" value="1"/>
</dbReference>
<dbReference type="PANTHER" id="PTHR11106:SF72">
    <property type="entry name" value="GANGLIOSIDE-INDUCED DIFFERENTIATION-ASSOCIATED PROTEIN 2"/>
    <property type="match status" value="1"/>
</dbReference>
<comment type="caution">
    <text evidence="2">The sequence shown here is derived from an EMBL/GenBank/DDBJ whole genome shotgun (WGS) entry which is preliminary data.</text>
</comment>
<reference evidence="2 3" key="1">
    <citation type="submission" date="2022-03" db="EMBL/GenBank/DDBJ databases">
        <authorList>
            <person name="Macdonald S."/>
            <person name="Ahmed S."/>
            <person name="Newling K."/>
        </authorList>
    </citation>
    <scope>NUCLEOTIDE SEQUENCE [LARGE SCALE GENOMIC DNA]</scope>
</reference>
<dbReference type="Gene3D" id="3.40.220.10">
    <property type="entry name" value="Leucine Aminopeptidase, subunit E, domain 1"/>
    <property type="match status" value="1"/>
</dbReference>
<dbReference type="SUPFAM" id="SSF52949">
    <property type="entry name" value="Macro domain-like"/>
    <property type="match status" value="1"/>
</dbReference>
<organism evidence="2 3">
    <name type="scientific">Eruca vesicaria subsp. sativa</name>
    <name type="common">Garden rocket</name>
    <name type="synonym">Eruca sativa</name>
    <dbReference type="NCBI Taxonomy" id="29727"/>
    <lineage>
        <taxon>Eukaryota</taxon>
        <taxon>Viridiplantae</taxon>
        <taxon>Streptophyta</taxon>
        <taxon>Embryophyta</taxon>
        <taxon>Tracheophyta</taxon>
        <taxon>Spermatophyta</taxon>
        <taxon>Magnoliopsida</taxon>
        <taxon>eudicotyledons</taxon>
        <taxon>Gunneridae</taxon>
        <taxon>Pentapetalae</taxon>
        <taxon>rosids</taxon>
        <taxon>malvids</taxon>
        <taxon>Brassicales</taxon>
        <taxon>Brassicaceae</taxon>
        <taxon>Brassiceae</taxon>
        <taxon>Eruca</taxon>
    </lineage>
</organism>
<dbReference type="EMBL" id="CAKOAT010368487">
    <property type="protein sequence ID" value="CAH8363690.1"/>
    <property type="molecule type" value="Genomic_DNA"/>
</dbReference>
<dbReference type="InterPro" id="IPR002589">
    <property type="entry name" value="Macro_dom"/>
</dbReference>
<dbReference type="AlphaFoldDB" id="A0ABC8L4L8"/>